<dbReference type="GO" id="GO:0006777">
    <property type="term" value="P:Mo-molybdopterin cofactor biosynthetic process"/>
    <property type="evidence" value="ECO:0007669"/>
    <property type="project" value="UniProtKB-KW"/>
</dbReference>
<dbReference type="EC" id="2.7.7.77" evidence="8"/>
<dbReference type="InterPro" id="IPR013482">
    <property type="entry name" value="Molybde_CF_guanTrfase"/>
</dbReference>
<keyword evidence="10" id="KW-0548">Nucleotidyltransferase</keyword>
<dbReference type="SUPFAM" id="SSF53448">
    <property type="entry name" value="Nucleotide-diphospho-sugar transferases"/>
    <property type="match status" value="1"/>
</dbReference>
<sequence length="222" mass="24206">MRNREGEGALLSGAVLAGGRSRRMGTDKALLPLRPGDPPLLRVVLEQVAAVVDDITIVASGRPQYAAFGVRVVPDRLEEAGTLGGIATALMTARHDRCLVVACDMPFLNVDLLRWMADQPRDYDVLVPRLPGESRQGSGFVFQTLHAVYGRDCVPAIERRLATGQRQVIGFFEDVRVRTVELDVIEGFDPDQRSFFNANTPEAAREARRLLDGRAAAANTGP</sequence>
<comment type="domain">
    <text evidence="8">The N-terminal domain determines nucleotide recognition and specific binding, while the C-terminal domain determines the specific binding to the target protein.</text>
</comment>
<dbReference type="Gene3D" id="3.90.550.10">
    <property type="entry name" value="Spore Coat Polysaccharide Biosynthesis Protein SpsA, Chain A"/>
    <property type="match status" value="1"/>
</dbReference>
<dbReference type="PANTHER" id="PTHR19136:SF81">
    <property type="entry name" value="MOLYBDENUM COFACTOR GUANYLYLTRANSFERASE"/>
    <property type="match status" value="1"/>
</dbReference>
<feature type="binding site" evidence="8">
    <location>
        <begin position="16"/>
        <end position="18"/>
    </location>
    <ligand>
        <name>GTP</name>
        <dbReference type="ChEBI" id="CHEBI:37565"/>
    </ligand>
</feature>
<evidence type="ECO:0000313" key="10">
    <source>
        <dbReference type="EMBL" id="CAA9551533.1"/>
    </source>
</evidence>
<dbReference type="EMBL" id="CADCWL010000035">
    <property type="protein sequence ID" value="CAA9551533.1"/>
    <property type="molecule type" value="Genomic_DNA"/>
</dbReference>
<dbReference type="CDD" id="cd02503">
    <property type="entry name" value="MobA"/>
    <property type="match status" value="1"/>
</dbReference>
<dbReference type="Pfam" id="PF12804">
    <property type="entry name" value="NTP_transf_3"/>
    <property type="match status" value="1"/>
</dbReference>
<comment type="similarity">
    <text evidence="8">Belongs to the MobA family.</text>
</comment>
<dbReference type="InterPro" id="IPR025877">
    <property type="entry name" value="MobA-like_NTP_Trfase"/>
</dbReference>
<feature type="binding site" evidence="8">
    <location>
        <position position="104"/>
    </location>
    <ligand>
        <name>GTP</name>
        <dbReference type="ChEBI" id="CHEBI:37565"/>
    </ligand>
</feature>
<gene>
    <name evidence="8" type="primary">mobA</name>
    <name evidence="10" type="ORF">AVDCRST_MAG19-870</name>
</gene>
<dbReference type="GO" id="GO:0005737">
    <property type="term" value="C:cytoplasm"/>
    <property type="evidence" value="ECO:0007669"/>
    <property type="project" value="UniProtKB-SubCell"/>
</dbReference>
<organism evidence="10">
    <name type="scientific">uncultured Thermomicrobiales bacterium</name>
    <dbReference type="NCBI Taxonomy" id="1645740"/>
    <lineage>
        <taxon>Bacteria</taxon>
        <taxon>Pseudomonadati</taxon>
        <taxon>Thermomicrobiota</taxon>
        <taxon>Thermomicrobia</taxon>
        <taxon>Thermomicrobiales</taxon>
        <taxon>environmental samples</taxon>
    </lineage>
</organism>
<dbReference type="InterPro" id="IPR029044">
    <property type="entry name" value="Nucleotide-diphossugar_trans"/>
</dbReference>
<proteinExistence type="inferred from homology"/>
<dbReference type="PANTHER" id="PTHR19136">
    <property type="entry name" value="MOLYBDENUM COFACTOR GUANYLYLTRANSFERASE"/>
    <property type="match status" value="1"/>
</dbReference>
<evidence type="ECO:0000256" key="8">
    <source>
        <dbReference type="HAMAP-Rule" id="MF_00316"/>
    </source>
</evidence>
<evidence type="ECO:0000256" key="5">
    <source>
        <dbReference type="ARBA" id="ARBA00022842"/>
    </source>
</evidence>
<comment type="caution">
    <text evidence="8">Lacks conserved residue(s) required for the propagation of feature annotation.</text>
</comment>
<feature type="binding site" evidence="8">
    <location>
        <position position="28"/>
    </location>
    <ligand>
        <name>GTP</name>
        <dbReference type="ChEBI" id="CHEBI:37565"/>
    </ligand>
</feature>
<dbReference type="GO" id="GO:0061603">
    <property type="term" value="F:molybdenum cofactor guanylyltransferase activity"/>
    <property type="evidence" value="ECO:0007669"/>
    <property type="project" value="UniProtKB-EC"/>
</dbReference>
<keyword evidence="5 8" id="KW-0460">Magnesium</keyword>
<comment type="cofactor">
    <cofactor evidence="8">
        <name>Mg(2+)</name>
        <dbReference type="ChEBI" id="CHEBI:18420"/>
    </cofactor>
</comment>
<feature type="domain" description="MobA-like NTP transferase" evidence="9">
    <location>
        <begin position="13"/>
        <end position="169"/>
    </location>
</feature>
<evidence type="ECO:0000256" key="6">
    <source>
        <dbReference type="ARBA" id="ARBA00023134"/>
    </source>
</evidence>
<dbReference type="HAMAP" id="MF_00316">
    <property type="entry name" value="MobA"/>
    <property type="match status" value="1"/>
</dbReference>
<comment type="catalytic activity">
    <reaction evidence="8">
        <text>Mo-molybdopterin + GTP + H(+) = Mo-molybdopterin guanine dinucleotide + diphosphate</text>
        <dbReference type="Rhea" id="RHEA:34243"/>
        <dbReference type="ChEBI" id="CHEBI:15378"/>
        <dbReference type="ChEBI" id="CHEBI:33019"/>
        <dbReference type="ChEBI" id="CHEBI:37565"/>
        <dbReference type="ChEBI" id="CHEBI:71302"/>
        <dbReference type="ChEBI" id="CHEBI:71310"/>
        <dbReference type="EC" id="2.7.7.77"/>
    </reaction>
</comment>
<dbReference type="AlphaFoldDB" id="A0A6J4UMP7"/>
<keyword evidence="2 8" id="KW-0808">Transferase</keyword>
<evidence type="ECO:0000256" key="4">
    <source>
        <dbReference type="ARBA" id="ARBA00022741"/>
    </source>
</evidence>
<keyword evidence="7 8" id="KW-0501">Molybdenum cofactor biosynthesis</keyword>
<evidence type="ECO:0000256" key="1">
    <source>
        <dbReference type="ARBA" id="ARBA00022490"/>
    </source>
</evidence>
<accession>A0A6J4UMP7</accession>
<keyword evidence="1 8" id="KW-0963">Cytoplasm</keyword>
<dbReference type="GO" id="GO:0005525">
    <property type="term" value="F:GTP binding"/>
    <property type="evidence" value="ECO:0007669"/>
    <property type="project" value="UniProtKB-UniRule"/>
</dbReference>
<keyword evidence="6 8" id="KW-0342">GTP-binding</keyword>
<reference evidence="10" key="1">
    <citation type="submission" date="2020-02" db="EMBL/GenBank/DDBJ databases">
        <authorList>
            <person name="Meier V. D."/>
        </authorList>
    </citation>
    <scope>NUCLEOTIDE SEQUENCE</scope>
    <source>
        <strain evidence="10">AVDCRST_MAG19</strain>
    </source>
</reference>
<dbReference type="GO" id="GO:0046872">
    <property type="term" value="F:metal ion binding"/>
    <property type="evidence" value="ECO:0007669"/>
    <property type="project" value="UniProtKB-KW"/>
</dbReference>
<evidence type="ECO:0000256" key="3">
    <source>
        <dbReference type="ARBA" id="ARBA00022723"/>
    </source>
</evidence>
<comment type="subcellular location">
    <subcellularLocation>
        <location evidence="8">Cytoplasm</location>
    </subcellularLocation>
</comment>
<evidence type="ECO:0000256" key="7">
    <source>
        <dbReference type="ARBA" id="ARBA00023150"/>
    </source>
</evidence>
<keyword evidence="3 8" id="KW-0479">Metal-binding</keyword>
<keyword evidence="4 8" id="KW-0547">Nucleotide-binding</keyword>
<name>A0A6J4UMP7_9BACT</name>
<comment type="function">
    <text evidence="8">Transfers a GMP moiety from GTP to Mo-molybdopterin (Mo-MPT) cofactor (Moco or molybdenum cofactor) to form Mo-molybdopterin guanine dinucleotide (Mo-MGD) cofactor.</text>
</comment>
<evidence type="ECO:0000259" key="9">
    <source>
        <dbReference type="Pfam" id="PF12804"/>
    </source>
</evidence>
<feature type="binding site" evidence="8">
    <location>
        <position position="75"/>
    </location>
    <ligand>
        <name>GTP</name>
        <dbReference type="ChEBI" id="CHEBI:37565"/>
    </ligand>
</feature>
<evidence type="ECO:0000256" key="2">
    <source>
        <dbReference type="ARBA" id="ARBA00022679"/>
    </source>
</evidence>
<protein>
    <recommendedName>
        <fullName evidence="8">Probable molybdenum cofactor guanylyltransferase</fullName>
        <shortName evidence="8">MoCo guanylyltransferase</shortName>
        <ecNumber evidence="8">2.7.7.77</ecNumber>
    </recommendedName>
    <alternativeName>
        <fullName evidence="8">GTP:molybdopterin guanylyltransferase</fullName>
    </alternativeName>
    <alternativeName>
        <fullName evidence="8">Mo-MPT guanylyltransferase</fullName>
    </alternativeName>
    <alternativeName>
        <fullName evidence="8">Molybdopterin guanylyltransferase</fullName>
    </alternativeName>
    <alternativeName>
        <fullName evidence="8">Molybdopterin-guanine dinucleotide synthase</fullName>
        <shortName evidence="8">MGD synthase</shortName>
    </alternativeName>
</protein>
<feature type="binding site" evidence="8">
    <location>
        <position position="104"/>
    </location>
    <ligand>
        <name>Mg(2+)</name>
        <dbReference type="ChEBI" id="CHEBI:18420"/>
    </ligand>
</feature>